<reference evidence="8" key="1">
    <citation type="submission" date="2025-08" db="UniProtKB">
        <authorList>
            <consortium name="RefSeq"/>
        </authorList>
    </citation>
    <scope>IDENTIFICATION</scope>
</reference>
<dbReference type="InterPro" id="IPR052416">
    <property type="entry name" value="GTF3C_component"/>
</dbReference>
<evidence type="ECO:0000256" key="2">
    <source>
        <dbReference type="ARBA" id="ARBA00023163"/>
    </source>
</evidence>
<keyword evidence="2" id="KW-0804">Transcription</keyword>
<feature type="region of interest" description="Disordered" evidence="5">
    <location>
        <begin position="639"/>
        <end position="659"/>
    </location>
</feature>
<feature type="compositionally biased region" description="Basic residues" evidence="5">
    <location>
        <begin position="550"/>
        <end position="559"/>
    </location>
</feature>
<feature type="compositionally biased region" description="Basic and acidic residues" evidence="5">
    <location>
        <begin position="646"/>
        <end position="659"/>
    </location>
</feature>
<dbReference type="SMART" id="SM00355">
    <property type="entry name" value="ZnF_C2H2"/>
    <property type="match status" value="3"/>
</dbReference>
<dbReference type="InterPro" id="IPR013087">
    <property type="entry name" value="Znf_C2H2_type"/>
</dbReference>
<evidence type="ECO:0000259" key="6">
    <source>
        <dbReference type="PROSITE" id="PS00028"/>
    </source>
</evidence>
<comment type="subcellular location">
    <subcellularLocation>
        <location evidence="1">Nucleus</location>
    </subcellularLocation>
</comment>
<dbReference type="RefSeq" id="XP_029650243.1">
    <property type="nucleotide sequence ID" value="XM_029794383.2"/>
</dbReference>
<dbReference type="Proteomes" id="UP000515154">
    <property type="component" value="Linkage group LG23"/>
</dbReference>
<feature type="compositionally biased region" description="Polar residues" evidence="5">
    <location>
        <begin position="150"/>
        <end position="163"/>
    </location>
</feature>
<keyword evidence="3" id="KW-0539">Nucleus</keyword>
<feature type="compositionally biased region" description="Basic residues" evidence="5">
    <location>
        <begin position="322"/>
        <end position="332"/>
    </location>
</feature>
<dbReference type="InterPro" id="IPR001680">
    <property type="entry name" value="WD40_rpt"/>
</dbReference>
<dbReference type="PROSITE" id="PS00028">
    <property type="entry name" value="ZINC_FINGER_C2H2_1"/>
    <property type="match status" value="1"/>
</dbReference>
<dbReference type="GO" id="GO:0006383">
    <property type="term" value="P:transcription by RNA polymerase III"/>
    <property type="evidence" value="ECO:0007669"/>
    <property type="project" value="TreeGrafter"/>
</dbReference>
<dbReference type="PANTHER" id="PTHR15052:SF2">
    <property type="entry name" value="GENERAL TRANSCRIPTION FACTOR 3C POLYPEPTIDE 2"/>
    <property type="match status" value="1"/>
</dbReference>
<evidence type="ECO:0000256" key="1">
    <source>
        <dbReference type="ARBA" id="ARBA00004123"/>
    </source>
</evidence>
<dbReference type="PROSITE" id="PS50082">
    <property type="entry name" value="WD_REPEATS_2"/>
    <property type="match status" value="2"/>
</dbReference>
<dbReference type="InterPro" id="IPR036322">
    <property type="entry name" value="WD40_repeat_dom_sf"/>
</dbReference>
<feature type="region of interest" description="Disordered" evidence="5">
    <location>
        <begin position="848"/>
        <end position="872"/>
    </location>
</feature>
<feature type="compositionally biased region" description="Basic and acidic residues" evidence="5">
    <location>
        <begin position="499"/>
        <end position="523"/>
    </location>
</feature>
<feature type="region of interest" description="Disordered" evidence="5">
    <location>
        <begin position="420"/>
        <end position="615"/>
    </location>
</feature>
<feature type="domain" description="C2H2-type" evidence="6">
    <location>
        <begin position="664"/>
        <end position="685"/>
    </location>
</feature>
<name>A0A6P7TFZ2_9MOLL</name>
<dbReference type="PANTHER" id="PTHR15052">
    <property type="entry name" value="RNA POLYMERASE III TRANSCRIPTION INITIATION FACTOR COMPLEX SUBUNIT"/>
    <property type="match status" value="1"/>
</dbReference>
<feature type="region of interest" description="Disordered" evidence="5">
    <location>
        <begin position="150"/>
        <end position="196"/>
    </location>
</feature>
<accession>A0A6P7TFZ2</accession>
<feature type="compositionally biased region" description="Polar residues" evidence="5">
    <location>
        <begin position="359"/>
        <end position="368"/>
    </location>
</feature>
<protein>
    <submittedName>
        <fullName evidence="8">Uncharacterized protein LOC115223707</fullName>
    </submittedName>
</protein>
<evidence type="ECO:0000256" key="5">
    <source>
        <dbReference type="SAM" id="MobiDB-lite"/>
    </source>
</evidence>
<keyword evidence="4" id="KW-0853">WD repeat</keyword>
<feature type="region of interest" description="Disordered" evidence="5">
    <location>
        <begin position="306"/>
        <end position="406"/>
    </location>
</feature>
<evidence type="ECO:0000256" key="3">
    <source>
        <dbReference type="ARBA" id="ARBA00023242"/>
    </source>
</evidence>
<feature type="repeat" description="WD" evidence="4">
    <location>
        <begin position="1133"/>
        <end position="1157"/>
    </location>
</feature>
<evidence type="ECO:0000313" key="8">
    <source>
        <dbReference type="RefSeq" id="XP_029650243.1"/>
    </source>
</evidence>
<dbReference type="GO" id="GO:0005634">
    <property type="term" value="C:nucleus"/>
    <property type="evidence" value="ECO:0007669"/>
    <property type="project" value="UniProtKB-SubCell"/>
</dbReference>
<keyword evidence="7" id="KW-1185">Reference proteome</keyword>
<dbReference type="GO" id="GO:0000127">
    <property type="term" value="C:transcription factor TFIIIC complex"/>
    <property type="evidence" value="ECO:0007669"/>
    <property type="project" value="TreeGrafter"/>
</dbReference>
<feature type="compositionally biased region" description="Basic residues" evidence="5">
    <location>
        <begin position="217"/>
        <end position="226"/>
    </location>
</feature>
<evidence type="ECO:0000313" key="7">
    <source>
        <dbReference type="Proteomes" id="UP000515154"/>
    </source>
</evidence>
<dbReference type="Gene3D" id="3.30.160.60">
    <property type="entry name" value="Classic Zinc Finger"/>
    <property type="match status" value="1"/>
</dbReference>
<dbReference type="SMART" id="SM00320">
    <property type="entry name" value="WD40"/>
    <property type="match status" value="5"/>
</dbReference>
<dbReference type="InterPro" id="IPR015943">
    <property type="entry name" value="WD40/YVTN_repeat-like_dom_sf"/>
</dbReference>
<gene>
    <name evidence="8" type="primary">LOC115223707</name>
</gene>
<dbReference type="KEGG" id="osn:115223707"/>
<evidence type="ECO:0000256" key="4">
    <source>
        <dbReference type="PROSITE-ProRule" id="PRU00221"/>
    </source>
</evidence>
<proteinExistence type="predicted"/>
<feature type="compositionally biased region" description="Acidic residues" evidence="5">
    <location>
        <begin position="170"/>
        <end position="179"/>
    </location>
</feature>
<dbReference type="SUPFAM" id="SSF50978">
    <property type="entry name" value="WD40 repeat-like"/>
    <property type="match status" value="1"/>
</dbReference>
<feature type="region of interest" description="Disordered" evidence="5">
    <location>
        <begin position="772"/>
        <end position="796"/>
    </location>
</feature>
<dbReference type="Gene3D" id="2.130.10.10">
    <property type="entry name" value="YVTN repeat-like/Quinoprotein amine dehydrogenase"/>
    <property type="match status" value="2"/>
</dbReference>
<feature type="compositionally biased region" description="Basic and acidic residues" evidence="5">
    <location>
        <begin position="306"/>
        <end position="318"/>
    </location>
</feature>
<feature type="compositionally biased region" description="Polar residues" evidence="5">
    <location>
        <begin position="269"/>
        <end position="280"/>
    </location>
</feature>
<feature type="compositionally biased region" description="Polar residues" evidence="5">
    <location>
        <begin position="389"/>
        <end position="398"/>
    </location>
</feature>
<feature type="region of interest" description="Disordered" evidence="5">
    <location>
        <begin position="208"/>
        <end position="242"/>
    </location>
</feature>
<feature type="compositionally biased region" description="Low complexity" evidence="5">
    <location>
        <begin position="338"/>
        <end position="349"/>
    </location>
</feature>
<sequence>MTDHLWREMGQSQNNSYEDKMTKRIYRCAGLQEASQEAGHRDKHRKETSNSGKRTLNLQLIEGLLQCTLIHTAFSLSTLIDQNSTYNFVSQFGSNNVRRSQRQTRALIVSESNIRRGRSSKKLSANTDYSDINKEESILGTRTRNCYRKSTTNSALKNSSSVLRKSEEQNIFEDSEEDDFSKQSETSDQPEEDTSRSLRMQLLQARMMEGSDLYTKRQPKSRKSSKASRESSSSFTSVEEKKHKKKSKKVTYCVSSIKLEQGSEFDNLKSVQQNNDTRSFPATPALTLRLSKLQPEKWLRKSDLINEGKDSAASHDNSKSSVKLKHLKKNKSGGREYSPSSPSTSNTSDDTIENVPNMEVNQSDCSSGSEDDSVSNHDNQTKDDRVKSNYVSKPIGQNSKEKLFTEKGKTPLKLSVRIKKTDMSLITEKGSRFSPSSASDKQKKYENVSSGESTEIEEYNDIAVDPGDSSPLHKPVSLNDNEITKKTDSVKSSSQKSRLNVEKSSRKGGDDKTSKASDNEGSKSVDGYSSVPSVKEETDLIDSDLQNSSQKRKPGRTKRVPQISLTPLELLDDANLIWPKQSVDSESASSKRSRKKQSGFKHYDAATPRRKQKSPRRIIVNVDQNSMYDNEIDSNYDVGDEALEDTDGHTEDKTSNKKSENLKCPRCEATLVSAPSLKYHLMSIHQALWTKDCPEGNADNKSLKNIMKKLGKLNCPQCGKEVRNFQYYQFHIEWCGREDEVVVCPICNKKQRLMYMASHTNLHKRKERIEMERQKQVQSDASAPKSQRKRKAAQKAIGSLHVMSQELFSTDEMGDSRPLKRSRHFNLPDDHDASLLCDDNFGMDDFDDRRRSTTTSSSHGGSTRGGGGSSMWPSKDEDLFEECLQYHTKLEVLLPAFDEFLPTRDMFYHLQSHEIDTCLPITRKSIDFAVELGNKVEPASLGLFGSTVSGDSINFFTGGPVWCAVWCPIPTTEGIGADQYVAVYSHKHMDETNVVKKAFSKTTVIQIWNCGPLNAFSEKLFLPHLAYGIVHDFGCVFSMSWCPFGAWQSCSQSSFQEGSLRRLGLLAAACSDGSVRIFSVPYASDLLDKDQLVGTYQFFRVKPSISLIPLPDMSGSSGSCCLCVDWQHGEERRYVVAGYADGATRIWDLKTQSPLLRTSINLDMTDVFLYPIRCFKSHLSEVRAVCWSQTVHDTFVTCGADRDVKFWRTSDTSFPFCCEKFCQCMSARWVQPWNGVVVAQDDAFCYDHCCAFYQDAGLCYPDLYGRRSVMWHNACIWDVSHSSWLNVAVTCDSTGTLMMFKCMNLWKGNKSKKLMYRRHLLFETEVIPSIFRDSNKDSDSFSFILEPRTYDEVLPRCSLVYKDKKMDVIKPDAKFGSGKHLPREKIGAYPIAALYKVNFNPNFGSCSWLLSAGQAGLVRLHNLSGLFSVQQRRLWTLHVNR</sequence>
<organism evidence="7 8">
    <name type="scientific">Octopus sinensis</name>
    <name type="common">East Asian common octopus</name>
    <dbReference type="NCBI Taxonomy" id="2607531"/>
    <lineage>
        <taxon>Eukaryota</taxon>
        <taxon>Metazoa</taxon>
        <taxon>Spiralia</taxon>
        <taxon>Lophotrochozoa</taxon>
        <taxon>Mollusca</taxon>
        <taxon>Cephalopoda</taxon>
        <taxon>Coleoidea</taxon>
        <taxon>Octopodiformes</taxon>
        <taxon>Octopoda</taxon>
        <taxon>Incirrata</taxon>
        <taxon>Octopodidae</taxon>
        <taxon>Octopus</taxon>
    </lineage>
</organism>
<feature type="repeat" description="WD" evidence="4">
    <location>
        <begin position="1175"/>
        <end position="1207"/>
    </location>
</feature>
<feature type="region of interest" description="Disordered" evidence="5">
    <location>
        <begin position="263"/>
        <end position="293"/>
    </location>
</feature>